<evidence type="ECO:0000313" key="4">
    <source>
        <dbReference type="EMBL" id="ABY21908.1"/>
    </source>
</evidence>
<dbReference type="InterPro" id="IPR027381">
    <property type="entry name" value="LytR/CpsA/Psr_C"/>
</dbReference>
<reference evidence="5" key="1">
    <citation type="journal article" date="2008" name="J. Bacteriol.">
        <title>Genome sequence of the fish pathogen Renibacterium salmoninarum suggests reductive evolution away from an environmental Arthrobacter ancestor.</title>
        <authorList>
            <person name="Wiens G.D."/>
            <person name="Rockey D.D."/>
            <person name="Wu Z."/>
            <person name="Chang J."/>
            <person name="Levy R."/>
            <person name="Crane S."/>
            <person name="Chen D.S."/>
            <person name="Capri G.R."/>
            <person name="Burnett J.R."/>
            <person name="Sudheesh P.S."/>
            <person name="Schipma M.J."/>
            <person name="Burd H."/>
            <person name="Bhattacharyya A."/>
            <person name="Rhodes L.D."/>
            <person name="Kaul R."/>
            <person name="Strom M.S."/>
        </authorList>
    </citation>
    <scope>NUCLEOTIDE SEQUENCE [LARGE SCALE GENOMIC DNA]</scope>
    <source>
        <strain evidence="5">ATCC 33209 / DSM 20767 / JCM 11484 / NBRC 15589 / NCIMB 2235</strain>
    </source>
</reference>
<keyword evidence="2" id="KW-0472">Membrane</keyword>
<evidence type="ECO:0000259" key="3">
    <source>
        <dbReference type="Pfam" id="PF13399"/>
    </source>
</evidence>
<feature type="domain" description="LytR/CpsA/Psr regulator C-terminal" evidence="3">
    <location>
        <begin position="159"/>
        <end position="240"/>
    </location>
</feature>
<dbReference type="KEGG" id="rsa:RSal33209_0152"/>
<sequence length="270" mass="28598">MTEPTDAGTSAGEQGGESQPAVPPKPPLSPSELKRERARQAKLKELEERRAAKAEEQLRRDEAEARGEAYHGHHVVDGEALDEVFEEQTPEKIRWRHRLTHRVILSILGVIVVVALALAFLVLNGVVKFPQAAPSTSSSAPADPTCPADTFDCQDNIGISVSVFNATSRAGLAGGLATELKARGYQVGTIGDKEMKSSSPGVIVSGLMGQAAAFNLQRNLPGLEYRKDDRADATVDVYLLGGYQGPMAADKVDKTAGKIVCKSAAGAAKG</sequence>
<evidence type="ECO:0000313" key="5">
    <source>
        <dbReference type="Proteomes" id="UP000002007"/>
    </source>
</evidence>
<keyword evidence="2" id="KW-0812">Transmembrane</keyword>
<dbReference type="eggNOG" id="ENOG5032WRF">
    <property type="taxonomic scope" value="Bacteria"/>
</dbReference>
<feature type="compositionally biased region" description="Basic and acidic residues" evidence="1">
    <location>
        <begin position="32"/>
        <end position="73"/>
    </location>
</feature>
<dbReference type="RefSeq" id="WP_012243616.1">
    <property type="nucleotide sequence ID" value="NC_010168.1"/>
</dbReference>
<gene>
    <name evidence="4" type="ordered locus">RSal33209_0152</name>
</gene>
<dbReference type="HOGENOM" id="CLU_1030033_0_0_11"/>
<protein>
    <recommendedName>
        <fullName evidence="3">LytR/CpsA/Psr regulator C-terminal domain-containing protein</fullName>
    </recommendedName>
</protein>
<dbReference type="STRING" id="288705.RSal33209_0152"/>
<organism evidence="4 5">
    <name type="scientific">Renibacterium salmoninarum (strain ATCC 33209 / DSM 20767 / JCM 11484 / NBRC 15589 / NCIMB 2235)</name>
    <dbReference type="NCBI Taxonomy" id="288705"/>
    <lineage>
        <taxon>Bacteria</taxon>
        <taxon>Bacillati</taxon>
        <taxon>Actinomycetota</taxon>
        <taxon>Actinomycetes</taxon>
        <taxon>Micrococcales</taxon>
        <taxon>Micrococcaceae</taxon>
        <taxon>Renibacterium</taxon>
    </lineage>
</organism>
<dbReference type="AlphaFoldDB" id="A9WLB2"/>
<name>A9WLB2_RENSM</name>
<keyword evidence="5" id="KW-1185">Reference proteome</keyword>
<accession>A9WLB2</accession>
<proteinExistence type="predicted"/>
<keyword evidence="2" id="KW-1133">Transmembrane helix</keyword>
<dbReference type="Pfam" id="PF13399">
    <property type="entry name" value="LytR_C"/>
    <property type="match status" value="1"/>
</dbReference>
<dbReference type="Gene3D" id="3.30.70.2390">
    <property type="match status" value="1"/>
</dbReference>
<evidence type="ECO:0000256" key="1">
    <source>
        <dbReference type="SAM" id="MobiDB-lite"/>
    </source>
</evidence>
<dbReference type="Proteomes" id="UP000002007">
    <property type="component" value="Chromosome"/>
</dbReference>
<feature type="transmembrane region" description="Helical" evidence="2">
    <location>
        <begin position="103"/>
        <end position="127"/>
    </location>
</feature>
<evidence type="ECO:0000256" key="2">
    <source>
        <dbReference type="SAM" id="Phobius"/>
    </source>
</evidence>
<dbReference type="EMBL" id="CP000910">
    <property type="protein sequence ID" value="ABY21908.1"/>
    <property type="molecule type" value="Genomic_DNA"/>
</dbReference>
<feature type="region of interest" description="Disordered" evidence="1">
    <location>
        <begin position="1"/>
        <end position="73"/>
    </location>
</feature>